<dbReference type="EMBL" id="CAJNIZ010012780">
    <property type="protein sequence ID" value="CAE7338060.1"/>
    <property type="molecule type" value="Genomic_DNA"/>
</dbReference>
<dbReference type="AlphaFoldDB" id="A0A812NZ65"/>
<dbReference type="Proteomes" id="UP000649617">
    <property type="component" value="Unassembled WGS sequence"/>
</dbReference>
<reference evidence="1" key="1">
    <citation type="submission" date="2021-02" db="EMBL/GenBank/DDBJ databases">
        <authorList>
            <person name="Dougan E. K."/>
            <person name="Rhodes N."/>
            <person name="Thang M."/>
            <person name="Chan C."/>
        </authorList>
    </citation>
    <scope>NUCLEOTIDE SEQUENCE</scope>
</reference>
<keyword evidence="2" id="KW-1185">Reference proteome</keyword>
<evidence type="ECO:0000313" key="2">
    <source>
        <dbReference type="Proteomes" id="UP000649617"/>
    </source>
</evidence>
<accession>A0A812NZ65</accession>
<feature type="non-terminal residue" evidence="1">
    <location>
        <position position="58"/>
    </location>
</feature>
<protein>
    <submittedName>
        <fullName evidence="1">Uncharacterized protein</fullName>
    </submittedName>
</protein>
<proteinExistence type="predicted"/>
<organism evidence="1 2">
    <name type="scientific">Symbiodinium pilosum</name>
    <name type="common">Dinoflagellate</name>
    <dbReference type="NCBI Taxonomy" id="2952"/>
    <lineage>
        <taxon>Eukaryota</taxon>
        <taxon>Sar</taxon>
        <taxon>Alveolata</taxon>
        <taxon>Dinophyceae</taxon>
        <taxon>Suessiales</taxon>
        <taxon>Symbiodiniaceae</taxon>
        <taxon>Symbiodinium</taxon>
    </lineage>
</organism>
<evidence type="ECO:0000313" key="1">
    <source>
        <dbReference type="EMBL" id="CAE7338060.1"/>
    </source>
</evidence>
<comment type="caution">
    <text evidence="1">The sequence shown here is derived from an EMBL/GenBank/DDBJ whole genome shotgun (WGS) entry which is preliminary data.</text>
</comment>
<name>A0A812NZ65_SYMPI</name>
<sequence>SSRWRVFLQNDETQEEGVQRSVARAEGLKELEGFKAYKTAERLGKLSEETGELGQSVA</sequence>
<gene>
    <name evidence="1" type="ORF">SPIL2461_LOCUS7938</name>
</gene>
<feature type="non-terminal residue" evidence="1">
    <location>
        <position position="1"/>
    </location>
</feature>